<name>A0ABQ0D398_9HELI</name>
<dbReference type="Proteomes" id="UP001562457">
    <property type="component" value="Unassembled WGS sequence"/>
</dbReference>
<gene>
    <name evidence="1" type="ORF">NHP164001_08230</name>
</gene>
<sequence length="65" mass="7212">MSQSIKDQTQGIAHIRDITNQLEAITQENAAIANQTDVIAQSMQALFVILLKILRSISFNSNIEI</sequence>
<accession>A0ABQ0D398</accession>
<evidence type="ECO:0000313" key="1">
    <source>
        <dbReference type="EMBL" id="GAB0172807.1"/>
    </source>
</evidence>
<keyword evidence="2" id="KW-1185">Reference proteome</keyword>
<dbReference type="RefSeq" id="WP_369607297.1">
    <property type="nucleotide sequence ID" value="NZ_BAAFHN010000014.1"/>
</dbReference>
<protein>
    <recommendedName>
        <fullName evidence="3">Methyl-accepting chemotaxis protein</fullName>
    </recommendedName>
</protein>
<dbReference type="EMBL" id="BAAFHN010000014">
    <property type="protein sequence ID" value="GAB0172807.1"/>
    <property type="molecule type" value="Genomic_DNA"/>
</dbReference>
<reference evidence="1 2" key="1">
    <citation type="submission" date="2024-06" db="EMBL/GenBank/DDBJ databases">
        <title>Draft genome sequence of Helicobacter trogontum NHP16-4001.</title>
        <authorList>
            <person name="Rimbara E."/>
            <person name="Suzuki M."/>
        </authorList>
    </citation>
    <scope>NUCLEOTIDE SEQUENCE [LARGE SCALE GENOMIC DNA]</scope>
    <source>
        <strain evidence="1 2">NHP16-4001</strain>
    </source>
</reference>
<evidence type="ECO:0000313" key="2">
    <source>
        <dbReference type="Proteomes" id="UP001562457"/>
    </source>
</evidence>
<proteinExistence type="predicted"/>
<evidence type="ECO:0008006" key="3">
    <source>
        <dbReference type="Google" id="ProtNLM"/>
    </source>
</evidence>
<organism evidence="1 2">
    <name type="scientific">Helicobacter trogontum</name>
    <dbReference type="NCBI Taxonomy" id="50960"/>
    <lineage>
        <taxon>Bacteria</taxon>
        <taxon>Pseudomonadati</taxon>
        <taxon>Campylobacterota</taxon>
        <taxon>Epsilonproteobacteria</taxon>
        <taxon>Campylobacterales</taxon>
        <taxon>Helicobacteraceae</taxon>
        <taxon>Helicobacter</taxon>
    </lineage>
</organism>
<comment type="caution">
    <text evidence="1">The sequence shown here is derived from an EMBL/GenBank/DDBJ whole genome shotgun (WGS) entry which is preliminary data.</text>
</comment>